<feature type="binding site" evidence="8">
    <location>
        <position position="177"/>
    </location>
    <ligand>
        <name>Mg(2+)</name>
        <dbReference type="ChEBI" id="CHEBI:18420"/>
    </ligand>
</feature>
<feature type="binding site" evidence="8">
    <location>
        <position position="223"/>
    </location>
    <ligand>
        <name>ATP</name>
        <dbReference type="ChEBI" id="CHEBI:30616"/>
    </ligand>
</feature>
<protein>
    <recommendedName>
        <fullName evidence="8 10">NH(3)-dependent NAD(+) synthetase</fullName>
        <ecNumber evidence="8 10">6.3.1.5</ecNumber>
    </recommendedName>
</protein>
<keyword evidence="5 8" id="KW-0067">ATP-binding</keyword>
<feature type="binding site" description="in other chain" evidence="8">
    <location>
        <begin position="272"/>
        <end position="273"/>
    </location>
    <ligand>
        <name>deamido-NAD(+)</name>
        <dbReference type="ChEBI" id="CHEBI:58437"/>
        <note>ligand shared between two neighboring subunits</note>
    </ligand>
</feature>
<evidence type="ECO:0000256" key="3">
    <source>
        <dbReference type="ARBA" id="ARBA00022723"/>
    </source>
</evidence>
<feature type="binding site" evidence="8">
    <location>
        <position position="172"/>
    </location>
    <ligand>
        <name>ATP</name>
        <dbReference type="ChEBI" id="CHEBI:30616"/>
    </ligand>
</feature>
<evidence type="ECO:0000256" key="6">
    <source>
        <dbReference type="ARBA" id="ARBA00022842"/>
    </source>
</evidence>
<keyword evidence="2 8" id="KW-0436">Ligase</keyword>
<name>A0A6S7E3V6_9BURK</name>
<dbReference type="GO" id="GO:0008795">
    <property type="term" value="F:NAD+ synthase activity"/>
    <property type="evidence" value="ECO:0007669"/>
    <property type="project" value="UniProtKB-UniRule"/>
</dbReference>
<dbReference type="AlphaFoldDB" id="A0A6S7E3V6"/>
<keyword evidence="4 8" id="KW-0547">Nucleotide-binding</keyword>
<dbReference type="PANTHER" id="PTHR23090:SF7">
    <property type="entry name" value="NH(3)-DEPENDENT NAD(+) SYNTHETASE"/>
    <property type="match status" value="1"/>
</dbReference>
<dbReference type="CDD" id="cd00553">
    <property type="entry name" value="NAD_synthase"/>
    <property type="match status" value="1"/>
</dbReference>
<evidence type="ECO:0000259" key="12">
    <source>
        <dbReference type="Pfam" id="PF02540"/>
    </source>
</evidence>
<keyword evidence="6 8" id="KW-0460">Magnesium</keyword>
<evidence type="ECO:0000256" key="8">
    <source>
        <dbReference type="HAMAP-Rule" id="MF_00193"/>
    </source>
</evidence>
<dbReference type="NCBIfam" id="TIGR00552">
    <property type="entry name" value="nadE"/>
    <property type="match status" value="1"/>
</dbReference>
<evidence type="ECO:0000256" key="11">
    <source>
        <dbReference type="SAM" id="MobiDB-lite"/>
    </source>
</evidence>
<dbReference type="UniPathway" id="UPA00253">
    <property type="reaction ID" value="UER00333"/>
</dbReference>
<dbReference type="GO" id="GO:0003952">
    <property type="term" value="F:NAD+ synthase (glutamine-hydrolyzing) activity"/>
    <property type="evidence" value="ECO:0007669"/>
    <property type="project" value="InterPro"/>
</dbReference>
<organism evidence="13 14">
    <name type="scientific">Achromobacter piechaudii</name>
    <dbReference type="NCBI Taxonomy" id="72556"/>
    <lineage>
        <taxon>Bacteria</taxon>
        <taxon>Pseudomonadati</taxon>
        <taxon>Pseudomonadota</taxon>
        <taxon>Betaproteobacteria</taxon>
        <taxon>Burkholderiales</taxon>
        <taxon>Alcaligenaceae</taxon>
        <taxon>Achromobacter</taxon>
    </lineage>
</organism>
<evidence type="ECO:0000256" key="1">
    <source>
        <dbReference type="ARBA" id="ARBA00005859"/>
    </source>
</evidence>
<dbReference type="InterPro" id="IPR003694">
    <property type="entry name" value="NAD_synthase"/>
</dbReference>
<evidence type="ECO:0000256" key="10">
    <source>
        <dbReference type="RuleBase" id="RU003812"/>
    </source>
</evidence>
<evidence type="ECO:0000313" key="13">
    <source>
        <dbReference type="EMBL" id="CAB3895281.1"/>
    </source>
</evidence>
<keyword evidence="7 8" id="KW-0520">NAD</keyword>
<feature type="domain" description="NAD/GMP synthase" evidence="12">
    <location>
        <begin position="33"/>
        <end position="277"/>
    </location>
</feature>
<reference evidence="13 14" key="1">
    <citation type="submission" date="2020-04" db="EMBL/GenBank/DDBJ databases">
        <authorList>
            <person name="De Canck E."/>
        </authorList>
    </citation>
    <scope>NUCLEOTIDE SEQUENCE [LARGE SCALE GENOMIC DNA]</scope>
    <source>
        <strain evidence="13 14">LMG 1861</strain>
    </source>
</reference>
<comment type="catalytic activity">
    <reaction evidence="8 10">
        <text>deamido-NAD(+) + NH4(+) + ATP = AMP + diphosphate + NAD(+) + H(+)</text>
        <dbReference type="Rhea" id="RHEA:21188"/>
        <dbReference type="ChEBI" id="CHEBI:15378"/>
        <dbReference type="ChEBI" id="CHEBI:28938"/>
        <dbReference type="ChEBI" id="CHEBI:30616"/>
        <dbReference type="ChEBI" id="CHEBI:33019"/>
        <dbReference type="ChEBI" id="CHEBI:57540"/>
        <dbReference type="ChEBI" id="CHEBI:58437"/>
        <dbReference type="ChEBI" id="CHEBI:456215"/>
        <dbReference type="EC" id="6.3.1.5"/>
    </reaction>
</comment>
<feature type="region of interest" description="Disordered" evidence="11">
    <location>
        <begin position="261"/>
        <end position="299"/>
    </location>
</feature>
<dbReference type="GO" id="GO:0005524">
    <property type="term" value="F:ATP binding"/>
    <property type="evidence" value="ECO:0007669"/>
    <property type="project" value="UniProtKB-UniRule"/>
</dbReference>
<feature type="binding site" evidence="8">
    <location>
        <position position="201"/>
    </location>
    <ligand>
        <name>ATP</name>
        <dbReference type="ChEBI" id="CHEBI:30616"/>
    </ligand>
</feature>
<feature type="binding site" description="in other chain" evidence="8">
    <location>
        <position position="185"/>
    </location>
    <ligand>
        <name>deamido-NAD(+)</name>
        <dbReference type="ChEBI" id="CHEBI:58437"/>
        <note>ligand shared between two neighboring subunits</note>
    </ligand>
</feature>
<dbReference type="SUPFAM" id="SSF52402">
    <property type="entry name" value="Adenine nucleotide alpha hydrolases-like"/>
    <property type="match status" value="1"/>
</dbReference>
<dbReference type="NCBIfam" id="NF001979">
    <property type="entry name" value="PRK00768.1"/>
    <property type="match status" value="1"/>
</dbReference>
<proteinExistence type="inferred from homology"/>
<dbReference type="InterPro" id="IPR022310">
    <property type="entry name" value="NAD/GMP_synthase"/>
</dbReference>
<comment type="similarity">
    <text evidence="1 8 9">Belongs to the NAD synthetase family.</text>
</comment>
<comment type="function">
    <text evidence="8">Catalyzes the ATP-dependent amidation of deamido-NAD to form NAD. Uses ammonia as a nitrogen source.</text>
</comment>
<evidence type="ECO:0000256" key="2">
    <source>
        <dbReference type="ARBA" id="ARBA00022598"/>
    </source>
</evidence>
<evidence type="ECO:0000256" key="5">
    <source>
        <dbReference type="ARBA" id="ARBA00022840"/>
    </source>
</evidence>
<feature type="binding site" description="in other chain" evidence="8">
    <location>
        <position position="152"/>
    </location>
    <ligand>
        <name>deamido-NAD(+)</name>
        <dbReference type="ChEBI" id="CHEBI:58437"/>
        <note>ligand shared between two neighboring subunits</note>
    </ligand>
</feature>
<comment type="subunit">
    <text evidence="8">Homodimer.</text>
</comment>
<evidence type="ECO:0000256" key="4">
    <source>
        <dbReference type="ARBA" id="ARBA00022741"/>
    </source>
</evidence>
<dbReference type="InterPro" id="IPR022926">
    <property type="entry name" value="NH(3)-dep_NAD(+)_synth"/>
</dbReference>
<feature type="binding site" evidence="8">
    <location>
        <position position="61"/>
    </location>
    <ligand>
        <name>Mg(2+)</name>
        <dbReference type="ChEBI" id="CHEBI:18420"/>
    </ligand>
</feature>
<sequence length="299" mass="31758">MALHITAPDTQDRQTSIAKELGVAEGFDAAQEVENRVAFLADYLVASGKAGYVLGISGGVDSTVAARMAQLAAERLRLAGKRAFFVAVRLPYGQQHDEADAARALDFIQADHVMQVDIQPAVDAQRDALEAAGLLFSDKSAEDFVVGNIKARQRMVAQYAIAGAMDCLVIGTDQAAEALMGFFTKHGDGAADLLPLRGLTKRRVRALGVVLGAPARLITKLPTADLESLRPGLPDEQALGVSYDEIDDFLEGRSVPDGARQTVLKQYDATAHKRQPPATPPEASANDADAYSGPGGQFE</sequence>
<evidence type="ECO:0000256" key="7">
    <source>
        <dbReference type="ARBA" id="ARBA00023027"/>
    </source>
</evidence>
<dbReference type="Gene3D" id="3.40.50.620">
    <property type="entry name" value="HUPs"/>
    <property type="match status" value="1"/>
</dbReference>
<feature type="binding site" evidence="8">
    <location>
        <begin position="55"/>
        <end position="62"/>
    </location>
    <ligand>
        <name>ATP</name>
        <dbReference type="ChEBI" id="CHEBI:30616"/>
    </ligand>
</feature>
<comment type="pathway">
    <text evidence="8">Cofactor biosynthesis; NAD(+) biosynthesis; NAD(+) from deamido-NAD(+) (ammonia route): step 1/1.</text>
</comment>
<gene>
    <name evidence="13" type="primary">nadE_1</name>
    <name evidence="8" type="synonym">nadE</name>
    <name evidence="13" type="ORF">LMG1861_04021</name>
</gene>
<evidence type="ECO:0000256" key="9">
    <source>
        <dbReference type="RuleBase" id="RU003811"/>
    </source>
</evidence>
<dbReference type="GO" id="GO:0004359">
    <property type="term" value="F:glutaminase activity"/>
    <property type="evidence" value="ECO:0007669"/>
    <property type="project" value="InterPro"/>
</dbReference>
<dbReference type="HAMAP" id="MF_00193">
    <property type="entry name" value="NadE_ammonia_dep"/>
    <property type="match status" value="1"/>
</dbReference>
<dbReference type="InterPro" id="IPR014729">
    <property type="entry name" value="Rossmann-like_a/b/a_fold"/>
</dbReference>
<dbReference type="EMBL" id="CADILD010000002">
    <property type="protein sequence ID" value="CAB3895281.1"/>
    <property type="molecule type" value="Genomic_DNA"/>
</dbReference>
<feature type="binding site" evidence="8">
    <location>
        <position position="192"/>
    </location>
    <ligand>
        <name>deamido-NAD(+)</name>
        <dbReference type="ChEBI" id="CHEBI:58437"/>
        <note>ligand shared between two neighboring subunits</note>
    </ligand>
</feature>
<dbReference type="EC" id="6.3.1.5" evidence="8 10"/>
<accession>A0A6S7E3V6</accession>
<dbReference type="Pfam" id="PF02540">
    <property type="entry name" value="NAD_synthase"/>
    <property type="match status" value="1"/>
</dbReference>
<dbReference type="Proteomes" id="UP000494105">
    <property type="component" value="Unassembled WGS sequence"/>
</dbReference>
<dbReference type="GO" id="GO:0046872">
    <property type="term" value="F:metal ion binding"/>
    <property type="evidence" value="ECO:0007669"/>
    <property type="project" value="UniProtKB-KW"/>
</dbReference>
<evidence type="ECO:0000313" key="14">
    <source>
        <dbReference type="Proteomes" id="UP000494105"/>
    </source>
</evidence>
<dbReference type="GO" id="GO:0005737">
    <property type="term" value="C:cytoplasm"/>
    <property type="evidence" value="ECO:0007669"/>
    <property type="project" value="InterPro"/>
</dbReference>
<keyword evidence="3 8" id="KW-0479">Metal-binding</keyword>
<dbReference type="GO" id="GO:0009435">
    <property type="term" value="P:NAD+ biosynthetic process"/>
    <property type="evidence" value="ECO:0007669"/>
    <property type="project" value="UniProtKB-UniRule"/>
</dbReference>
<dbReference type="PANTHER" id="PTHR23090">
    <property type="entry name" value="NH 3 /GLUTAMINE-DEPENDENT NAD + SYNTHETASE"/>
    <property type="match status" value="1"/>
</dbReference>